<feature type="transmembrane region" description="Helical" evidence="1">
    <location>
        <begin position="21"/>
        <end position="38"/>
    </location>
</feature>
<accession>A0A285R1E5</accession>
<keyword evidence="3" id="KW-1185">Reference proteome</keyword>
<evidence type="ECO:0000313" key="2">
    <source>
        <dbReference type="EMBL" id="SOB87549.1"/>
    </source>
</evidence>
<keyword evidence="1" id="KW-0812">Transmembrane</keyword>
<organism evidence="2 3">
    <name type="scientific">Sphingomonas guangdongensis</name>
    <dbReference type="NCBI Taxonomy" id="1141890"/>
    <lineage>
        <taxon>Bacteria</taxon>
        <taxon>Pseudomonadati</taxon>
        <taxon>Pseudomonadota</taxon>
        <taxon>Alphaproteobacteria</taxon>
        <taxon>Sphingomonadales</taxon>
        <taxon>Sphingomonadaceae</taxon>
        <taxon>Sphingomonas</taxon>
    </lineage>
</organism>
<keyword evidence="1" id="KW-1133">Transmembrane helix</keyword>
<name>A0A285R1E5_9SPHN</name>
<evidence type="ECO:0000313" key="3">
    <source>
        <dbReference type="Proteomes" id="UP000219494"/>
    </source>
</evidence>
<gene>
    <name evidence="2" type="ORF">SAMN06297144_2681</name>
</gene>
<evidence type="ECO:0000256" key="1">
    <source>
        <dbReference type="SAM" id="Phobius"/>
    </source>
</evidence>
<proteinExistence type="predicted"/>
<reference evidence="2 3" key="1">
    <citation type="submission" date="2017-07" db="EMBL/GenBank/DDBJ databases">
        <authorList>
            <person name="Sun Z.S."/>
            <person name="Albrecht U."/>
            <person name="Echele G."/>
            <person name="Lee C.C."/>
        </authorList>
    </citation>
    <scope>NUCLEOTIDE SEQUENCE [LARGE SCALE GENOMIC DNA]</scope>
    <source>
        <strain evidence="2 3">CGMCC 1.12672</strain>
    </source>
</reference>
<keyword evidence="1" id="KW-0472">Membrane</keyword>
<protein>
    <submittedName>
        <fullName evidence="2">Uncharacterized protein</fullName>
    </submittedName>
</protein>
<dbReference type="AlphaFoldDB" id="A0A285R1E5"/>
<dbReference type="Proteomes" id="UP000219494">
    <property type="component" value="Unassembled WGS sequence"/>
</dbReference>
<sequence>MPSEKAEARAIRRRWISLGELVAVAGVLIAALTLWLNWADRRDTTAAEAAKAAAATRKAARATLIGRAERGGERVRLNDPAQPALASIDVAFPRALGIAAQTAVVDPRIEADWVREALLKATDGGKDAVRGTVPLLITATISEGDRPATDRAIYDLVFATEGRTFGGRALRLEGAVFRERVGADGRARLEALWATEAKRLAAAIKE</sequence>
<dbReference type="EMBL" id="OBMI01000003">
    <property type="protein sequence ID" value="SOB87549.1"/>
    <property type="molecule type" value="Genomic_DNA"/>
</dbReference>